<evidence type="ECO:0000259" key="3">
    <source>
        <dbReference type="PROSITE" id="PS50157"/>
    </source>
</evidence>
<dbReference type="InterPro" id="IPR013087">
    <property type="entry name" value="Znf_C2H2_type"/>
</dbReference>
<feature type="domain" description="C2H2-type" evidence="3">
    <location>
        <begin position="170"/>
        <end position="197"/>
    </location>
</feature>
<accession>A0A0U1MB23</accession>
<feature type="region of interest" description="Disordered" evidence="2">
    <location>
        <begin position="607"/>
        <end position="646"/>
    </location>
</feature>
<protein>
    <submittedName>
        <fullName evidence="4">Zinc finger protein 865</fullName>
    </submittedName>
</protein>
<keyword evidence="5" id="KW-1185">Reference proteome</keyword>
<evidence type="ECO:0000313" key="5">
    <source>
        <dbReference type="Proteomes" id="UP000054383"/>
    </source>
</evidence>
<dbReference type="AlphaFoldDB" id="A0A0U1MB23"/>
<proteinExistence type="predicted"/>
<evidence type="ECO:0000256" key="1">
    <source>
        <dbReference type="PROSITE-ProRule" id="PRU00042"/>
    </source>
</evidence>
<name>A0A0U1MB23_TALIS</name>
<sequence length="713" mass="81197">MERRTIKNTYHTDFPCFLDLVEEPALNFVFNSEPLPLYWSATDSDVWSPLRITSGTTRPQSQCKNGQLSSQACLNISSQPKLLALRYVDSTYGSQASSDVLSVDGSSCPRESARSPSVTSSSCAHLSDHLRLNLALSADTDESLACHLCPWVGNTPSEKRKHDARHRKAHKCEICNASFGTQNDLERHRKARHQKNPRCGPSERFKCFGRGCTNPDKLWPRRDNFKAHIQRKHKYQDEKELMRLSREWYERNKYICTEEETKVEETYKNGNNESTELDKVDDGFISRKRLKDETAFIAIPEETPKPTNNSPEPVASNPVDPVSNVKLPGVESVFNSSNNLQELDTVEEQAGALPSMRSLERGVALMEALALKKLEKQDSHVQQHRTIAETNVLSASQPTGLHRKPLVNLPSLQDFSENERVFLLNLVSDMKKHTARHEKRYGCTFTECFRVFGSKADWKRHENTQHFHSRSFRCFLLGENGNECAQLFFREEKYREHLMDSHAVVDTDQINDHVSKNQIGKNGQTQYWCGFCRQIRRLKAKGLDAWKERFDHIDSEHFRKGQRIGDWLPPSGHMVKRDLEIQRRETWKKRNAQLASDVHVETDSVLSGETFAKGERDQSEGVPCRENPADMSDDSSDFDSASEMADTFDDADSRNIRHSPLVYPEDSRKRKARDVTIYCCNCGDGPANGATNIHCANCGLAFCFSCKVETVAI</sequence>
<dbReference type="EMBL" id="CVMT01000011">
    <property type="protein sequence ID" value="CRG92180.1"/>
    <property type="molecule type" value="Genomic_DNA"/>
</dbReference>
<dbReference type="OrthoDB" id="6077919at2759"/>
<organism evidence="4 5">
    <name type="scientific">Talaromyces islandicus</name>
    <name type="common">Penicillium islandicum</name>
    <dbReference type="NCBI Taxonomy" id="28573"/>
    <lineage>
        <taxon>Eukaryota</taxon>
        <taxon>Fungi</taxon>
        <taxon>Dikarya</taxon>
        <taxon>Ascomycota</taxon>
        <taxon>Pezizomycotina</taxon>
        <taxon>Eurotiomycetes</taxon>
        <taxon>Eurotiomycetidae</taxon>
        <taxon>Eurotiales</taxon>
        <taxon>Trichocomaceae</taxon>
        <taxon>Talaromyces</taxon>
        <taxon>Talaromyces sect. Islandici</taxon>
    </lineage>
</organism>
<keyword evidence="1" id="KW-0479">Metal-binding</keyword>
<evidence type="ECO:0000256" key="2">
    <source>
        <dbReference type="SAM" id="MobiDB-lite"/>
    </source>
</evidence>
<dbReference type="Pfam" id="PF13912">
    <property type="entry name" value="zf-C2H2_6"/>
    <property type="match status" value="1"/>
</dbReference>
<keyword evidence="1" id="KW-0863">Zinc-finger</keyword>
<keyword evidence="1" id="KW-0862">Zinc</keyword>
<dbReference type="PROSITE" id="PS50157">
    <property type="entry name" value="ZINC_FINGER_C2H2_2"/>
    <property type="match status" value="2"/>
</dbReference>
<evidence type="ECO:0000313" key="4">
    <source>
        <dbReference type="EMBL" id="CRG92180.1"/>
    </source>
</evidence>
<dbReference type="Gene3D" id="3.30.160.60">
    <property type="entry name" value="Classic Zinc Finger"/>
    <property type="match status" value="1"/>
</dbReference>
<dbReference type="Proteomes" id="UP000054383">
    <property type="component" value="Unassembled WGS sequence"/>
</dbReference>
<dbReference type="STRING" id="28573.A0A0U1MB23"/>
<feature type="domain" description="C2H2-type" evidence="3">
    <location>
        <begin position="441"/>
        <end position="471"/>
    </location>
</feature>
<dbReference type="SMART" id="SM00355">
    <property type="entry name" value="ZnF_C2H2"/>
    <property type="match status" value="5"/>
</dbReference>
<dbReference type="GO" id="GO:0008270">
    <property type="term" value="F:zinc ion binding"/>
    <property type="evidence" value="ECO:0007669"/>
    <property type="project" value="UniProtKB-KW"/>
</dbReference>
<gene>
    <name evidence="4" type="ORF">PISL3812_09236</name>
</gene>
<dbReference type="PROSITE" id="PS00028">
    <property type="entry name" value="ZINC_FINGER_C2H2_1"/>
    <property type="match status" value="2"/>
</dbReference>
<reference evidence="4 5" key="1">
    <citation type="submission" date="2015-04" db="EMBL/GenBank/DDBJ databases">
        <authorList>
            <person name="Syromyatnikov M.Y."/>
            <person name="Popov V.N."/>
        </authorList>
    </citation>
    <scope>NUCLEOTIDE SEQUENCE [LARGE SCALE GENOMIC DNA]</scope>
    <source>
        <strain evidence="4">WF-38-12</strain>
    </source>
</reference>